<dbReference type="InterPro" id="IPR004020">
    <property type="entry name" value="DAPIN"/>
</dbReference>
<feature type="domain" description="Pyrin" evidence="7">
    <location>
        <begin position="1"/>
        <end position="95"/>
    </location>
</feature>
<evidence type="ECO:0000256" key="2">
    <source>
        <dbReference type="ARBA" id="ARBA00022614"/>
    </source>
</evidence>
<evidence type="ECO:0000313" key="10">
    <source>
        <dbReference type="RefSeq" id="XP_028385077.1"/>
    </source>
</evidence>
<accession>A0A6J2MY19</accession>
<evidence type="ECO:0000256" key="1">
    <source>
        <dbReference type="ARBA" id="ARBA00008665"/>
    </source>
</evidence>
<protein>
    <submittedName>
        <fullName evidence="10">NACHT, LRR and PYD domains-containing protein 13</fullName>
    </submittedName>
</protein>
<dbReference type="CDD" id="cd08320">
    <property type="entry name" value="Pyrin_NALPs"/>
    <property type="match status" value="1"/>
</dbReference>
<dbReference type="InterPro" id="IPR050637">
    <property type="entry name" value="NLRP_innate_immun_reg"/>
</dbReference>
<keyword evidence="2" id="KW-0433">Leucine-rich repeat</keyword>
<dbReference type="Pfam" id="PF02758">
    <property type="entry name" value="PYRIN"/>
    <property type="match status" value="1"/>
</dbReference>
<dbReference type="Pfam" id="PF05729">
    <property type="entry name" value="NACHT"/>
    <property type="match status" value="1"/>
</dbReference>
<dbReference type="FunCoup" id="A0A6J2MY19">
    <property type="interactions" value="1"/>
</dbReference>
<keyword evidence="4" id="KW-0547">Nucleotide-binding</keyword>
<dbReference type="SUPFAM" id="SSF52540">
    <property type="entry name" value="P-loop containing nucleoside triphosphate hydrolases"/>
    <property type="match status" value="1"/>
</dbReference>
<dbReference type="InterPro" id="IPR041075">
    <property type="entry name" value="NOD1/2_WH"/>
</dbReference>
<keyword evidence="3" id="KW-0677">Repeat</keyword>
<dbReference type="PROSITE" id="PS50824">
    <property type="entry name" value="DAPIN"/>
    <property type="match status" value="1"/>
</dbReference>
<dbReference type="AlphaFoldDB" id="A0A6J2MY19"/>
<evidence type="ECO:0000313" key="9">
    <source>
        <dbReference type="Proteomes" id="UP000504628"/>
    </source>
</evidence>
<feature type="domain" description="NACHT" evidence="8">
    <location>
        <begin position="170"/>
        <end position="301"/>
    </location>
</feature>
<dbReference type="Pfam" id="PF13516">
    <property type="entry name" value="LRR_6"/>
    <property type="match status" value="2"/>
</dbReference>
<comment type="similarity">
    <text evidence="1">Belongs to the NLRP family.</text>
</comment>
<dbReference type="SMART" id="SM01289">
    <property type="entry name" value="PYRIN"/>
    <property type="match status" value="1"/>
</dbReference>
<keyword evidence="9" id="KW-1185">Reference proteome</keyword>
<evidence type="ECO:0000259" key="7">
    <source>
        <dbReference type="PROSITE" id="PS50824"/>
    </source>
</evidence>
<dbReference type="RefSeq" id="XP_028385077.1">
    <property type="nucleotide sequence ID" value="XM_028529276.1"/>
</dbReference>
<dbReference type="Pfam" id="PF17779">
    <property type="entry name" value="WHD_NOD2"/>
    <property type="match status" value="1"/>
</dbReference>
<name>A0A6J2MY19_9CHIR</name>
<evidence type="ECO:0000259" key="8">
    <source>
        <dbReference type="PROSITE" id="PS50837"/>
    </source>
</evidence>
<dbReference type="Proteomes" id="UP000504628">
    <property type="component" value="Chromosome 12"/>
</dbReference>
<dbReference type="InterPro" id="IPR032675">
    <property type="entry name" value="LRR_dom_sf"/>
</dbReference>
<dbReference type="Gene3D" id="1.10.533.10">
    <property type="entry name" value="Death Domain, Fas"/>
    <property type="match status" value="1"/>
</dbReference>
<dbReference type="GO" id="GO:0050727">
    <property type="term" value="P:regulation of inflammatory response"/>
    <property type="evidence" value="ECO:0007669"/>
    <property type="project" value="TreeGrafter"/>
</dbReference>
<dbReference type="GO" id="GO:0005737">
    <property type="term" value="C:cytoplasm"/>
    <property type="evidence" value="ECO:0007669"/>
    <property type="project" value="TreeGrafter"/>
</dbReference>
<dbReference type="InParanoid" id="A0A6J2MY19"/>
<dbReference type="SUPFAM" id="SSF47986">
    <property type="entry name" value="DEATH domain"/>
    <property type="match status" value="1"/>
</dbReference>
<dbReference type="OrthoDB" id="120976at2759"/>
<dbReference type="Pfam" id="PF17776">
    <property type="entry name" value="NLRC4_HD2"/>
    <property type="match status" value="1"/>
</dbReference>
<dbReference type="InterPro" id="IPR007111">
    <property type="entry name" value="NACHT_NTPase"/>
</dbReference>
<dbReference type="GeneID" id="114510790"/>
<feature type="region of interest" description="Disordered" evidence="6">
    <location>
        <begin position="94"/>
        <end position="117"/>
    </location>
</feature>
<evidence type="ECO:0000256" key="6">
    <source>
        <dbReference type="SAM" id="MobiDB-lite"/>
    </source>
</evidence>
<dbReference type="PANTHER" id="PTHR45690">
    <property type="entry name" value="NACHT, LRR AND PYD DOMAINS-CONTAINING PROTEIN 12"/>
    <property type="match status" value="1"/>
</dbReference>
<dbReference type="KEGG" id="pdic:114510790"/>
<gene>
    <name evidence="10" type="primary">NLRP13</name>
</gene>
<dbReference type="Gene3D" id="3.80.10.10">
    <property type="entry name" value="Ribonuclease Inhibitor"/>
    <property type="match status" value="3"/>
</dbReference>
<dbReference type="GO" id="GO:0005524">
    <property type="term" value="F:ATP binding"/>
    <property type="evidence" value="ECO:0007669"/>
    <property type="project" value="UniProtKB-KW"/>
</dbReference>
<proteinExistence type="inferred from homology"/>
<dbReference type="PANTHER" id="PTHR45690:SF16">
    <property type="entry name" value="NACHT, LRR AND PYD DOMAINS-CONTAINING PROTEIN 13"/>
    <property type="match status" value="1"/>
</dbReference>
<dbReference type="InterPro" id="IPR001611">
    <property type="entry name" value="Leu-rich_rpt"/>
</dbReference>
<organism evidence="9 10">
    <name type="scientific">Phyllostomus discolor</name>
    <name type="common">pale spear-nosed bat</name>
    <dbReference type="NCBI Taxonomy" id="89673"/>
    <lineage>
        <taxon>Eukaryota</taxon>
        <taxon>Metazoa</taxon>
        <taxon>Chordata</taxon>
        <taxon>Craniata</taxon>
        <taxon>Vertebrata</taxon>
        <taxon>Euteleostomi</taxon>
        <taxon>Mammalia</taxon>
        <taxon>Eutheria</taxon>
        <taxon>Laurasiatheria</taxon>
        <taxon>Chiroptera</taxon>
        <taxon>Yangochiroptera</taxon>
        <taxon>Phyllostomidae</taxon>
        <taxon>Phyllostominae</taxon>
        <taxon>Phyllostomus</taxon>
    </lineage>
</organism>
<evidence type="ECO:0000256" key="5">
    <source>
        <dbReference type="ARBA" id="ARBA00022840"/>
    </source>
</evidence>
<dbReference type="SMART" id="SM00368">
    <property type="entry name" value="LRR_RI"/>
    <property type="match status" value="10"/>
</dbReference>
<dbReference type="InterPro" id="IPR011029">
    <property type="entry name" value="DEATH-like_dom_sf"/>
</dbReference>
<evidence type="ECO:0000256" key="4">
    <source>
        <dbReference type="ARBA" id="ARBA00022741"/>
    </source>
</evidence>
<keyword evidence="5" id="KW-0067">ATP-binding</keyword>
<sequence length="984" mass="111842">MAGDNGSWDKLLSYLRGLDQCQLEEFKLGLQSPQWLPGGSQKIPWADVKAANPADLLCLLNEHFPGRQVWDVTLRIFENMSLTSLCEELRAEMNETAQTPQDPRQEEPEIPEDQSAHTRMCRERIKAKILAMWNHIPWPEDHIYLRNITVQEHEELQRLLYPKRTGAQPQTIVLHGAAGVGKTTLATKVLMHWAEDSLFQHSFSYVCYINCHQVREMEDTTFAGLLSGDSPDSQAPIEHFMSHPERLLFVIDGFEEMTMPSNVDDSLPCPDWYQQLPVARILLHLLKKELVPSATLLITTRDCCMEDLKQLLLNPWFIQIPGFTKGDQEEYFFRYFGEQNKARRILQWIRKQEVLSRSCSAPLVCWMVSSCLKQQMTTCPSFRLSAQTTTHLYTCFFSSLFETGEVSWSKQSWLEQWRALCSLAADGMWSSKFTFAKEDIEHRRLQAPLIDRLFRLNILRKASDCEDCVTFTHQSFQVFLGAMFYTLRGKEGAIGGLSKYQEMRVLLDDAFVDTNSYWHQMVLFLFGLLNGDLARKVEDTLHCKMCPRIMDKLLKWAEEIPTSDAVSCSFELLLFFQCLHEMQEEALVKEILSHLLEADLDLGDLQFQAISFCLKHCQRLSKLRLSVSCHIPQMELTADGKTLGTRVVNPKITQWQDVCSVFHNGNLSELDLSNSKLNATSMKKLCYELRNPRCRLQKLTCKSITPVRVLKELVVVLYGNDRLTHLNLSSNNLGVTVSMMIFKTFRHSACNLKYLCLEKCDLSAASLEALASIITSTQRTTRLCLGFNPLRDDGVRWLCASLSQPDCALEKLVLCFCQLSAPSCRHLSDALLQNKSLTHLNLRKNQLGDEGVRFLCEALRQPDCALQSLDLSECSFTVEGCWELADALEHNQNLEVLDIGRNCVQDDGGRRLCEVLKCSSCVLSTLGLEKCGLTSACCQHLSSVLRSSTSLVNLNLLGNDLGTEGVNKLWKSLKKSACKLQKLG</sequence>
<dbReference type="InterPro" id="IPR041267">
    <property type="entry name" value="NLRP_HD2"/>
</dbReference>
<evidence type="ECO:0000256" key="3">
    <source>
        <dbReference type="ARBA" id="ARBA00022737"/>
    </source>
</evidence>
<dbReference type="InterPro" id="IPR027417">
    <property type="entry name" value="P-loop_NTPase"/>
</dbReference>
<dbReference type="CTD" id="126204"/>
<reference evidence="10" key="1">
    <citation type="submission" date="2025-08" db="UniProtKB">
        <authorList>
            <consortium name="RefSeq"/>
        </authorList>
    </citation>
    <scope>IDENTIFICATION</scope>
    <source>
        <tissue evidence="10">Muscle</tissue>
    </source>
</reference>
<dbReference type="Gene3D" id="3.40.50.300">
    <property type="entry name" value="P-loop containing nucleotide triphosphate hydrolases"/>
    <property type="match status" value="1"/>
</dbReference>
<dbReference type="PROSITE" id="PS50837">
    <property type="entry name" value="NACHT"/>
    <property type="match status" value="1"/>
</dbReference>
<dbReference type="SUPFAM" id="SSF52047">
    <property type="entry name" value="RNI-like"/>
    <property type="match status" value="1"/>
</dbReference>